<evidence type="ECO:0000313" key="3">
    <source>
        <dbReference type="EMBL" id="AWH92334.1"/>
    </source>
</evidence>
<accession>A0A2S1R7W6</accession>
<evidence type="ECO:0000313" key="4">
    <source>
        <dbReference type="Proteomes" id="UP000244928"/>
    </source>
</evidence>
<dbReference type="Pfam" id="PF14561">
    <property type="entry name" value="TPR_20"/>
    <property type="match status" value="1"/>
</dbReference>
<evidence type="ECO:0000256" key="1">
    <source>
        <dbReference type="SAM" id="MobiDB-lite"/>
    </source>
</evidence>
<dbReference type="CDD" id="cd02956">
    <property type="entry name" value="ybbN"/>
    <property type="match status" value="1"/>
</dbReference>
<protein>
    <recommendedName>
        <fullName evidence="2">Thioredoxin domain-containing protein</fullName>
    </recommendedName>
</protein>
<dbReference type="InterPro" id="IPR011990">
    <property type="entry name" value="TPR-like_helical_dom_sf"/>
</dbReference>
<dbReference type="Proteomes" id="UP000244928">
    <property type="component" value="Chromosome"/>
</dbReference>
<dbReference type="Gene3D" id="1.25.40.10">
    <property type="entry name" value="Tetratricopeptide repeat domain"/>
    <property type="match status" value="1"/>
</dbReference>
<dbReference type="RefSeq" id="WP_108847578.1">
    <property type="nucleotide sequence ID" value="NZ_CP015449.1"/>
</dbReference>
<dbReference type="AlphaFoldDB" id="A0A2S1R7W6"/>
<name>A0A2S1R7W6_9ACTN</name>
<dbReference type="EMBL" id="CP015449">
    <property type="protein sequence ID" value="AWH92334.1"/>
    <property type="molecule type" value="Genomic_DNA"/>
</dbReference>
<feature type="domain" description="Thioredoxin" evidence="2">
    <location>
        <begin position="63"/>
        <end position="160"/>
    </location>
</feature>
<feature type="region of interest" description="Disordered" evidence="1">
    <location>
        <begin position="169"/>
        <end position="195"/>
    </location>
</feature>
<gene>
    <name evidence="3" type="ORF">A6035_09325</name>
</gene>
<dbReference type="Pfam" id="PF00085">
    <property type="entry name" value="Thioredoxin"/>
    <property type="match status" value="1"/>
</dbReference>
<dbReference type="SUPFAM" id="SSF52833">
    <property type="entry name" value="Thioredoxin-like"/>
    <property type="match status" value="1"/>
</dbReference>
<keyword evidence="4" id="KW-1185">Reference proteome</keyword>
<organism evidence="3 4">
    <name type="scientific">Dietzia lutea</name>
    <dbReference type="NCBI Taxonomy" id="546160"/>
    <lineage>
        <taxon>Bacteria</taxon>
        <taxon>Bacillati</taxon>
        <taxon>Actinomycetota</taxon>
        <taxon>Actinomycetes</taxon>
        <taxon>Mycobacteriales</taxon>
        <taxon>Dietziaceae</taxon>
        <taxon>Dietzia</taxon>
    </lineage>
</organism>
<dbReference type="GO" id="GO:0006950">
    <property type="term" value="P:response to stress"/>
    <property type="evidence" value="ECO:0007669"/>
    <property type="project" value="UniProtKB-ARBA"/>
</dbReference>
<sequence length="314" mass="32452">MTRPGNRPQSAAEQKLAASLAGAVDLSGLKKRAETRRDAATAGRAPGQGGPPQAGGSPVRVEVDEASFEQEVLVRSAQVPVILELVSQRAPTALTATLAALAEEAGGQWVHATVDVDVAPGIAQALQARAVPTVYAVAAGRPLADFEGEQPEDALRQWLAAVLRATEGKLSGPAPEAGETEPDEASDPERDAAEEALAEGDLATAEERFTALVDARPGEHTLVEALRYVGAARRVAEDADAGEGTVPEALRAADAALVAGEYETAFSGLVGAVRVTAGDDRAALRARLLELLDALPADDPRVLAARRDLASALY</sequence>
<evidence type="ECO:0000259" key="2">
    <source>
        <dbReference type="Pfam" id="PF00085"/>
    </source>
</evidence>
<proteinExistence type="predicted"/>
<feature type="region of interest" description="Disordered" evidence="1">
    <location>
        <begin position="27"/>
        <end position="60"/>
    </location>
</feature>
<reference evidence="3 4" key="1">
    <citation type="submission" date="2016-04" db="EMBL/GenBank/DDBJ databases">
        <title>Complete genome sequence of Dietzia lutea YIM 80766T, a strain isolated from desert soil in Egypt.</title>
        <authorList>
            <person name="Zhao J."/>
            <person name="Hu B."/>
            <person name="Geng S."/>
            <person name="Nie Y."/>
            <person name="Tang Y."/>
        </authorList>
    </citation>
    <scope>NUCLEOTIDE SEQUENCE [LARGE SCALE GENOMIC DNA]</scope>
    <source>
        <strain evidence="3 4">YIM 80766</strain>
    </source>
</reference>
<dbReference type="InterPro" id="IPR036249">
    <property type="entry name" value="Thioredoxin-like_sf"/>
</dbReference>
<dbReference type="KEGG" id="dlu:A6035_09325"/>
<dbReference type="InterPro" id="IPR013766">
    <property type="entry name" value="Thioredoxin_domain"/>
</dbReference>
<dbReference type="Gene3D" id="3.40.30.10">
    <property type="entry name" value="Glutaredoxin"/>
    <property type="match status" value="1"/>
</dbReference>